<evidence type="ECO:0000256" key="3">
    <source>
        <dbReference type="ARBA" id="ARBA00022989"/>
    </source>
</evidence>
<sequence>MNILYSFPRVSWDNLRHDFSAGLVVFLISLPLCIGIGFASGAPIVSGLISGIVGGIVISLISKSPLSVSGPAAGLTVIVFDSIKTLGNFNDFLLALCLAGIFQIILGFLKAGILSNFFLLQWLRVC</sequence>
<dbReference type="GO" id="GO:0016020">
    <property type="term" value="C:membrane"/>
    <property type="evidence" value="ECO:0007669"/>
    <property type="project" value="UniProtKB-SubCell"/>
</dbReference>
<keyword evidence="2 5" id="KW-0812">Transmembrane</keyword>
<keyword evidence="3 5" id="KW-1133">Transmembrane helix</keyword>
<evidence type="ECO:0000256" key="4">
    <source>
        <dbReference type="ARBA" id="ARBA00023136"/>
    </source>
</evidence>
<evidence type="ECO:0000256" key="2">
    <source>
        <dbReference type="ARBA" id="ARBA00022692"/>
    </source>
</evidence>
<evidence type="ECO:0000259" key="6">
    <source>
        <dbReference type="Pfam" id="PF00916"/>
    </source>
</evidence>
<dbReference type="InterPro" id="IPR001902">
    <property type="entry name" value="SLC26A/SulP_fam"/>
</dbReference>
<dbReference type="InterPro" id="IPR011547">
    <property type="entry name" value="SLC26A/SulP_dom"/>
</dbReference>
<accession>N1UFP0</accession>
<proteinExistence type="predicted"/>
<protein>
    <submittedName>
        <fullName evidence="7">Sulfate transporter N-terminal domain protein</fullName>
    </submittedName>
</protein>
<feature type="transmembrane region" description="Helical" evidence="5">
    <location>
        <begin position="21"/>
        <end position="38"/>
    </location>
</feature>
<comment type="caution">
    <text evidence="7">The sequence shown here is derived from an EMBL/GenBank/DDBJ whole genome shotgun (WGS) entry which is preliminary data.</text>
</comment>
<dbReference type="AlphaFoldDB" id="N1UFP0"/>
<dbReference type="PANTHER" id="PTHR11814">
    <property type="entry name" value="SULFATE TRANSPORTER"/>
    <property type="match status" value="1"/>
</dbReference>
<name>N1UFP0_LEPIR</name>
<dbReference type="EMBL" id="AHNY02000158">
    <property type="protein sequence ID" value="EMY25103.1"/>
    <property type="molecule type" value="Genomic_DNA"/>
</dbReference>
<evidence type="ECO:0000313" key="7">
    <source>
        <dbReference type="EMBL" id="EMY25103.1"/>
    </source>
</evidence>
<feature type="domain" description="SLC26A/SulP transporter" evidence="6">
    <location>
        <begin position="15"/>
        <end position="118"/>
    </location>
</feature>
<comment type="subcellular location">
    <subcellularLocation>
        <location evidence="1">Membrane</location>
        <topology evidence="1">Multi-pass membrane protein</topology>
    </subcellularLocation>
</comment>
<evidence type="ECO:0000256" key="5">
    <source>
        <dbReference type="SAM" id="Phobius"/>
    </source>
</evidence>
<feature type="transmembrane region" description="Helical" evidence="5">
    <location>
        <begin position="44"/>
        <end position="61"/>
    </location>
</feature>
<gene>
    <name evidence="7" type="ORF">LEP1GSC115_2316</name>
</gene>
<reference evidence="7 8" key="1">
    <citation type="submission" date="2013-02" db="EMBL/GenBank/DDBJ databases">
        <authorList>
            <person name="Harkins D.M."/>
            <person name="Durkin A.S."/>
            <person name="Brinkac L.M."/>
            <person name="Haft D.H."/>
            <person name="Selengut J.D."/>
            <person name="Sanka R."/>
            <person name="DePew J."/>
            <person name="Purushe J."/>
            <person name="Picardeau M."/>
            <person name="Werts C."/>
            <person name="Goarant C."/>
            <person name="Vinetz J.M."/>
            <person name="Sutton G.G."/>
            <person name="Nierman W.C."/>
            <person name="Fouts D.E."/>
        </authorList>
    </citation>
    <scope>NUCLEOTIDE SEQUENCE [LARGE SCALE GENOMIC DNA]</scope>
    <source>
        <strain evidence="7 8">200703203</strain>
    </source>
</reference>
<organism evidence="7 8">
    <name type="scientific">Leptospira interrogans serovar Australis str. 200703203</name>
    <dbReference type="NCBI Taxonomy" id="1085541"/>
    <lineage>
        <taxon>Bacteria</taxon>
        <taxon>Pseudomonadati</taxon>
        <taxon>Spirochaetota</taxon>
        <taxon>Spirochaetia</taxon>
        <taxon>Leptospirales</taxon>
        <taxon>Leptospiraceae</taxon>
        <taxon>Leptospira</taxon>
    </lineage>
</organism>
<dbReference type="BioCyc" id="LINT1085541:G11IQ-4031-MONOMER"/>
<feature type="transmembrane region" description="Helical" evidence="5">
    <location>
        <begin position="92"/>
        <end position="120"/>
    </location>
</feature>
<evidence type="ECO:0000256" key="1">
    <source>
        <dbReference type="ARBA" id="ARBA00004141"/>
    </source>
</evidence>
<dbReference type="Pfam" id="PF00916">
    <property type="entry name" value="Sulfate_transp"/>
    <property type="match status" value="1"/>
</dbReference>
<evidence type="ECO:0000313" key="8">
    <source>
        <dbReference type="Proteomes" id="UP000012220"/>
    </source>
</evidence>
<dbReference type="GO" id="GO:0055085">
    <property type="term" value="P:transmembrane transport"/>
    <property type="evidence" value="ECO:0007669"/>
    <property type="project" value="InterPro"/>
</dbReference>
<keyword evidence="4 5" id="KW-0472">Membrane</keyword>
<dbReference type="Proteomes" id="UP000012220">
    <property type="component" value="Unassembled WGS sequence"/>
</dbReference>